<keyword evidence="5" id="KW-1185">Reference proteome</keyword>
<gene>
    <name evidence="4" type="ORF">F9817_17335</name>
</gene>
<evidence type="ECO:0000313" key="5">
    <source>
        <dbReference type="Proteomes" id="UP000462621"/>
    </source>
</evidence>
<dbReference type="AlphaFoldDB" id="A0A7X4RVV2"/>
<comment type="caution">
    <text evidence="4">The sequence shown here is derived from an EMBL/GenBank/DDBJ whole genome shotgun (WGS) entry which is preliminary data.</text>
</comment>
<feature type="domain" description="N-acetyltransferase" evidence="3">
    <location>
        <begin position="10"/>
        <end position="159"/>
    </location>
</feature>
<dbReference type="PANTHER" id="PTHR43877">
    <property type="entry name" value="AMINOALKYLPHOSPHONATE N-ACETYLTRANSFERASE-RELATED-RELATED"/>
    <property type="match status" value="1"/>
</dbReference>
<evidence type="ECO:0000313" key="4">
    <source>
        <dbReference type="EMBL" id="MZI94943.1"/>
    </source>
</evidence>
<dbReference type="Proteomes" id="UP000462621">
    <property type="component" value="Unassembled WGS sequence"/>
</dbReference>
<evidence type="ECO:0000256" key="1">
    <source>
        <dbReference type="ARBA" id="ARBA00022679"/>
    </source>
</evidence>
<keyword evidence="1 4" id="KW-0808">Transferase</keyword>
<evidence type="ECO:0000259" key="3">
    <source>
        <dbReference type="PROSITE" id="PS51186"/>
    </source>
</evidence>
<dbReference type="Pfam" id="PF00583">
    <property type="entry name" value="Acetyltransf_1"/>
    <property type="match status" value="1"/>
</dbReference>
<organism evidence="4 5">
    <name type="scientific">Vibrio eleionomae</name>
    <dbReference type="NCBI Taxonomy" id="2653505"/>
    <lineage>
        <taxon>Bacteria</taxon>
        <taxon>Pseudomonadati</taxon>
        <taxon>Pseudomonadota</taxon>
        <taxon>Gammaproteobacteria</taxon>
        <taxon>Vibrionales</taxon>
        <taxon>Vibrionaceae</taxon>
        <taxon>Vibrio</taxon>
    </lineage>
</organism>
<dbReference type="InterPro" id="IPR050832">
    <property type="entry name" value="Bact_Acetyltransf"/>
</dbReference>
<reference evidence="4 5" key="1">
    <citation type="submission" date="2019-10" db="EMBL/GenBank/DDBJ databases">
        <title>Vibrio sp. nov. isolated from a shrimp pond.</title>
        <authorList>
            <person name="Gomez-Gil B."/>
            <person name="Enciso-Ibarra J."/>
            <person name="Enciso-Ibarra K."/>
            <person name="Bolan-Mejia C."/>
        </authorList>
    </citation>
    <scope>NUCLEOTIDE SEQUENCE [LARGE SCALE GENOMIC DNA]</scope>
    <source>
        <strain evidence="4 5">CAIM 722</strain>
    </source>
</reference>
<dbReference type="InterPro" id="IPR000182">
    <property type="entry name" value="GNAT_dom"/>
</dbReference>
<sequence length="159" mass="18061">MFKGGYFMSFTISQVVPAQAKAIAPLFDQFRLLNHQQSNLQTAEQYLTARLMKQESVIFAAVTTEKKYLGYVQLYPTYSSMTAGRILIMRDMFVVNEARRQGIASALLKHAAEYAKDIHAQRIVVVAEKDNVAAQHLCEHNRCPINKELISYELSSYAH</sequence>
<protein>
    <submittedName>
        <fullName evidence="4">GNAT family N-acetyltransferase</fullName>
    </submittedName>
</protein>
<keyword evidence="2" id="KW-0012">Acyltransferase</keyword>
<name>A0A7X4RVV2_9VIBR</name>
<dbReference type="GO" id="GO:0016747">
    <property type="term" value="F:acyltransferase activity, transferring groups other than amino-acyl groups"/>
    <property type="evidence" value="ECO:0007669"/>
    <property type="project" value="InterPro"/>
</dbReference>
<proteinExistence type="predicted"/>
<dbReference type="InterPro" id="IPR016181">
    <property type="entry name" value="Acyl_CoA_acyltransferase"/>
</dbReference>
<accession>A0A7X4RVV2</accession>
<dbReference type="PROSITE" id="PS51186">
    <property type="entry name" value="GNAT"/>
    <property type="match status" value="1"/>
</dbReference>
<dbReference type="EMBL" id="WEKT01000041">
    <property type="protein sequence ID" value="MZI94943.1"/>
    <property type="molecule type" value="Genomic_DNA"/>
</dbReference>
<dbReference type="Gene3D" id="3.40.630.30">
    <property type="match status" value="1"/>
</dbReference>
<evidence type="ECO:0000256" key="2">
    <source>
        <dbReference type="ARBA" id="ARBA00023315"/>
    </source>
</evidence>
<dbReference type="SUPFAM" id="SSF55729">
    <property type="entry name" value="Acyl-CoA N-acyltransferases (Nat)"/>
    <property type="match status" value="1"/>
</dbReference>
<dbReference type="CDD" id="cd04301">
    <property type="entry name" value="NAT_SF"/>
    <property type="match status" value="1"/>
</dbReference>